<sequence>MIKPVKFTLSALVTALSLSSVSAQAETEDGIDVTGTLRIKYAYKDYSADSTAKGGEIGLDIAAIKFNGKKGDWGISAEYRFTADSHFIKHGYGYYDASPAWQIQFGMTKNPFGNPGFISNSFWLGMPYYFGMEDDSDMGIKAVYNKDGWQSDIAFFKNSEYAGSENKQYAADLYSGNINGTDYSNEESNQLSLRQTYTMQHQGGSTTLGGSLQIGQIYNNLSQNNGDRYAAAVHLDSSYHGWNLQLQAIQYEFNAADSVDPNKVALAFLSWQYEVAAKGQIYSLNIAKTIPTSFGSVKCYNDFGLMTPDVADASYDNSKQNVIGCAVAAGPTYTMFDFIMGNNMVFATPLDDHIGLAQIGKGWDKRININFGYYF</sequence>
<feature type="chain" id="PRO_5009200475" description="Porin domain-containing protein" evidence="1">
    <location>
        <begin position="26"/>
        <end position="375"/>
    </location>
</feature>
<dbReference type="OrthoDB" id="625456at2"/>
<dbReference type="EMBL" id="MKEK01000001">
    <property type="protein sequence ID" value="OEY69439.1"/>
    <property type="molecule type" value="Genomic_DNA"/>
</dbReference>
<name>A0A1E7Q5I6_9GAMM</name>
<evidence type="ECO:0000313" key="2">
    <source>
        <dbReference type="EMBL" id="OEY69439.1"/>
    </source>
</evidence>
<keyword evidence="3" id="KW-1185">Reference proteome</keyword>
<dbReference type="STRING" id="1628148.BI198_07560"/>
<proteinExistence type="predicted"/>
<keyword evidence="1" id="KW-0732">Signal</keyword>
<dbReference type="Proteomes" id="UP000242258">
    <property type="component" value="Unassembled WGS sequence"/>
</dbReference>
<evidence type="ECO:0008006" key="4">
    <source>
        <dbReference type="Google" id="ProtNLM"/>
    </source>
</evidence>
<gene>
    <name evidence="2" type="ORF">BI198_07560</name>
</gene>
<evidence type="ECO:0000256" key="1">
    <source>
        <dbReference type="SAM" id="SignalP"/>
    </source>
</evidence>
<dbReference type="RefSeq" id="WP_070049005.1">
    <property type="nucleotide sequence ID" value="NZ_CBCSDO010000005.1"/>
</dbReference>
<evidence type="ECO:0000313" key="3">
    <source>
        <dbReference type="Proteomes" id="UP000242258"/>
    </source>
</evidence>
<protein>
    <recommendedName>
        <fullName evidence="4">Porin domain-containing protein</fullName>
    </recommendedName>
</protein>
<accession>A0A1E7Q5I6</accession>
<dbReference type="AlphaFoldDB" id="A0A1E7Q5I6"/>
<comment type="caution">
    <text evidence="2">The sequence shown here is derived from an EMBL/GenBank/DDBJ whole genome shotgun (WGS) entry which is preliminary data.</text>
</comment>
<reference evidence="3" key="1">
    <citation type="submission" date="2016-09" db="EMBL/GenBank/DDBJ databases">
        <authorList>
            <person name="Wan X."/>
            <person name="Hou S."/>
        </authorList>
    </citation>
    <scope>NUCLEOTIDE SEQUENCE [LARGE SCALE GENOMIC DNA]</scope>
    <source>
        <strain evidence="3">KH87</strain>
    </source>
</reference>
<feature type="signal peptide" evidence="1">
    <location>
        <begin position="1"/>
        <end position="25"/>
    </location>
</feature>
<organism evidence="2 3">
    <name type="scientific">Rheinheimera salexigens</name>
    <dbReference type="NCBI Taxonomy" id="1628148"/>
    <lineage>
        <taxon>Bacteria</taxon>
        <taxon>Pseudomonadati</taxon>
        <taxon>Pseudomonadota</taxon>
        <taxon>Gammaproteobacteria</taxon>
        <taxon>Chromatiales</taxon>
        <taxon>Chromatiaceae</taxon>
        <taxon>Rheinheimera</taxon>
    </lineage>
</organism>